<organism evidence="1 2">
    <name type="scientific">Hoeflea prorocentri</name>
    <dbReference type="NCBI Taxonomy" id="1922333"/>
    <lineage>
        <taxon>Bacteria</taxon>
        <taxon>Pseudomonadati</taxon>
        <taxon>Pseudomonadota</taxon>
        <taxon>Alphaproteobacteria</taxon>
        <taxon>Hyphomicrobiales</taxon>
        <taxon>Rhizobiaceae</taxon>
        <taxon>Hoeflea</taxon>
    </lineage>
</organism>
<sequence>MVTALTILAVLIASMFLATMGAAMHAMHREQVEATEKARRRIKG</sequence>
<dbReference type="RefSeq" id="WP_267990126.1">
    <property type="nucleotide sequence ID" value="NZ_JAPJZI010000001.1"/>
</dbReference>
<evidence type="ECO:0000313" key="2">
    <source>
        <dbReference type="Proteomes" id="UP001151234"/>
    </source>
</evidence>
<accession>A0A9X3UHH4</accession>
<keyword evidence="2" id="KW-1185">Reference proteome</keyword>
<dbReference type="AlphaFoldDB" id="A0A9X3UHH4"/>
<dbReference type="Proteomes" id="UP001151234">
    <property type="component" value="Unassembled WGS sequence"/>
</dbReference>
<name>A0A9X3UHH4_9HYPH</name>
<evidence type="ECO:0000313" key="1">
    <source>
        <dbReference type="EMBL" id="MDA5398720.1"/>
    </source>
</evidence>
<reference evidence="1" key="1">
    <citation type="submission" date="2022-11" db="EMBL/GenBank/DDBJ databases">
        <title>Draft genome sequence of Hoeflea poritis E7-10 and Hoeflea prorocentri PM5-8, separated from scleractinian coral Porites lutea and marine dinoflagellate.</title>
        <authorList>
            <person name="Zhang G."/>
            <person name="Wei Q."/>
            <person name="Cai L."/>
        </authorList>
    </citation>
    <scope>NUCLEOTIDE SEQUENCE</scope>
    <source>
        <strain evidence="1">PM5-8</strain>
    </source>
</reference>
<gene>
    <name evidence="1" type="ORF">OQ273_09090</name>
</gene>
<comment type="caution">
    <text evidence="1">The sequence shown here is derived from an EMBL/GenBank/DDBJ whole genome shotgun (WGS) entry which is preliminary data.</text>
</comment>
<proteinExistence type="predicted"/>
<protein>
    <submittedName>
        <fullName evidence="1">Uncharacterized protein</fullName>
    </submittedName>
</protein>
<dbReference type="EMBL" id="JAPJZI010000001">
    <property type="protein sequence ID" value="MDA5398720.1"/>
    <property type="molecule type" value="Genomic_DNA"/>
</dbReference>